<dbReference type="RefSeq" id="WP_358132909.1">
    <property type="nucleotide sequence ID" value="NZ_JBFALK010000007.1"/>
</dbReference>
<evidence type="ECO:0000256" key="6">
    <source>
        <dbReference type="HAMAP-Rule" id="MF_01659"/>
    </source>
</evidence>
<dbReference type="CDD" id="cd07037">
    <property type="entry name" value="TPP_PYR_MenD"/>
    <property type="match status" value="1"/>
</dbReference>
<keyword evidence="6" id="KW-0474">Menaquinone biosynthesis</keyword>
<evidence type="ECO:0000313" key="10">
    <source>
        <dbReference type="Proteomes" id="UP001551675"/>
    </source>
</evidence>
<evidence type="ECO:0000313" key="9">
    <source>
        <dbReference type="EMBL" id="MEV0969890.1"/>
    </source>
</evidence>
<dbReference type="Gene3D" id="3.40.50.1220">
    <property type="entry name" value="TPP-binding domain"/>
    <property type="match status" value="1"/>
</dbReference>
<evidence type="ECO:0000256" key="2">
    <source>
        <dbReference type="ARBA" id="ARBA00022723"/>
    </source>
</evidence>
<name>A0ABV3GE20_MICGL</name>
<comment type="catalytic activity">
    <reaction evidence="6">
        <text>isochorismate + 2-oxoglutarate + H(+) = 5-enolpyruvoyl-6-hydroxy-2-succinyl-cyclohex-3-ene-1-carboxylate + CO2</text>
        <dbReference type="Rhea" id="RHEA:25593"/>
        <dbReference type="ChEBI" id="CHEBI:15378"/>
        <dbReference type="ChEBI" id="CHEBI:16526"/>
        <dbReference type="ChEBI" id="CHEBI:16810"/>
        <dbReference type="ChEBI" id="CHEBI:29780"/>
        <dbReference type="ChEBI" id="CHEBI:58818"/>
        <dbReference type="EC" id="2.2.1.9"/>
    </reaction>
</comment>
<evidence type="ECO:0000256" key="1">
    <source>
        <dbReference type="ARBA" id="ARBA00022679"/>
    </source>
</evidence>
<dbReference type="PANTHER" id="PTHR42916">
    <property type="entry name" value="2-SUCCINYL-5-ENOLPYRUVYL-6-HYDROXY-3-CYCLOHEXENE-1-CARBOXYLATE SYNTHASE"/>
    <property type="match status" value="1"/>
</dbReference>
<keyword evidence="1 6" id="KW-0808">Transferase</keyword>
<dbReference type="CDD" id="cd02009">
    <property type="entry name" value="TPP_SHCHC_synthase"/>
    <property type="match status" value="1"/>
</dbReference>
<dbReference type="EC" id="2.2.1.9" evidence="6"/>
<dbReference type="NCBIfam" id="TIGR00173">
    <property type="entry name" value="menD"/>
    <property type="match status" value="1"/>
</dbReference>
<protein>
    <recommendedName>
        <fullName evidence="6">2-succinyl-5-enolpyruvyl-6-hydroxy-3-cyclohexene-1-carboxylate synthase</fullName>
        <shortName evidence="6">SEPHCHC synthase</shortName>
        <ecNumber evidence="6">2.2.1.9</ecNumber>
    </recommendedName>
    <alternativeName>
        <fullName evidence="6">Menaquinone biosynthesis protein MenD</fullName>
    </alternativeName>
</protein>
<keyword evidence="3 6" id="KW-0460">Magnesium</keyword>
<dbReference type="Pfam" id="PF02776">
    <property type="entry name" value="TPP_enzyme_N"/>
    <property type="match status" value="1"/>
</dbReference>
<evidence type="ECO:0000259" key="8">
    <source>
        <dbReference type="Pfam" id="PF02776"/>
    </source>
</evidence>
<comment type="pathway">
    <text evidence="6">Quinol/quinone metabolism; menaquinone biosynthesis.</text>
</comment>
<comment type="cofactor">
    <cofactor evidence="6">
        <name>Mg(2+)</name>
        <dbReference type="ChEBI" id="CHEBI:18420"/>
    </cofactor>
    <cofactor evidence="6">
        <name>Mn(2+)</name>
        <dbReference type="ChEBI" id="CHEBI:29035"/>
    </cofactor>
</comment>
<evidence type="ECO:0000256" key="5">
    <source>
        <dbReference type="ARBA" id="ARBA00023211"/>
    </source>
</evidence>
<dbReference type="GO" id="GO:0070204">
    <property type="term" value="F:2-succinyl-5-enolpyruvyl-6-hydroxy-3-cyclohexene-1-carboxylic-acid synthase activity"/>
    <property type="evidence" value="ECO:0007669"/>
    <property type="project" value="UniProtKB-EC"/>
</dbReference>
<comment type="similarity">
    <text evidence="6">Belongs to the TPP enzyme family. MenD subfamily.</text>
</comment>
<dbReference type="InterPro" id="IPR012001">
    <property type="entry name" value="Thiamin_PyroP_enz_TPP-bd_dom"/>
</dbReference>
<sequence>MNPATALATVLVDELVRCGVTDVVLAPGSRSAPLALAVHEEPRVRLHVRIDERSASFLALGLAKRSERPVVIICTSGTAAANFHPAVIEASESGVPLLVLTADRPPELRGTGANQTIDQVKMYGSAVRWFAEVGVPEDRPGQAAYWRSLACRAYQRAAGPPDPGPVHLNLAFREPLIPDGDGSWCESLDGDAGGAWIRARVAPPASALHIPPTRRGVLVVGDGAAGVRRYVAAAGMAGWPVLSEPNGGGRYGDHAISTYHFLLGNPEFAKAHRPDVVVTLGRPGLSRPLLSWIRRAEEHIVVASDLTRWPDPTRSATQVAQAVEIPVTSGDDSWLRSWRHAEHVAREAIDAVLDSSGLSEPRVARDLVELLPNGSLLFCGSSMPIRDLDQAMRPRRGLRLMASRGASGIDGLVSTAIGAALAHNGPSYALIGDLTLLHDQNGLILGPQEPRPDLCLVVVNNDGGGIFSLLPQAAVGDPFERIFGTSHGVDLEYLAASTGLPYTRVEDLDELPRAVKGDGMRLVEVRTRRDANAAVHAAMGEAVRSAMMASATGD</sequence>
<dbReference type="InterPro" id="IPR011766">
    <property type="entry name" value="TPP_enzyme_TPP-bd"/>
</dbReference>
<dbReference type="PANTHER" id="PTHR42916:SF1">
    <property type="entry name" value="PROTEIN PHYLLO, CHLOROPLASTIC"/>
    <property type="match status" value="1"/>
</dbReference>
<dbReference type="EMBL" id="JBFALK010000007">
    <property type="protein sequence ID" value="MEV0969890.1"/>
    <property type="molecule type" value="Genomic_DNA"/>
</dbReference>
<dbReference type="Proteomes" id="UP001551675">
    <property type="component" value="Unassembled WGS sequence"/>
</dbReference>
<dbReference type="Pfam" id="PF02775">
    <property type="entry name" value="TPP_enzyme_C"/>
    <property type="match status" value="1"/>
</dbReference>
<dbReference type="InterPro" id="IPR004433">
    <property type="entry name" value="MenaQ_synth_MenD"/>
</dbReference>
<reference evidence="9 10" key="1">
    <citation type="submission" date="2024-06" db="EMBL/GenBank/DDBJ databases">
        <title>The Natural Products Discovery Center: Release of the First 8490 Sequenced Strains for Exploring Actinobacteria Biosynthetic Diversity.</title>
        <authorList>
            <person name="Kalkreuter E."/>
            <person name="Kautsar S.A."/>
            <person name="Yang D."/>
            <person name="Bader C.D."/>
            <person name="Teijaro C.N."/>
            <person name="Fluegel L."/>
            <person name="Davis C.M."/>
            <person name="Simpson J.R."/>
            <person name="Lauterbach L."/>
            <person name="Steele A.D."/>
            <person name="Gui C."/>
            <person name="Meng S."/>
            <person name="Li G."/>
            <person name="Viehrig K."/>
            <person name="Ye F."/>
            <person name="Su P."/>
            <person name="Kiefer A.F."/>
            <person name="Nichols A."/>
            <person name="Cepeda A.J."/>
            <person name="Yan W."/>
            <person name="Fan B."/>
            <person name="Jiang Y."/>
            <person name="Adhikari A."/>
            <person name="Zheng C.-J."/>
            <person name="Schuster L."/>
            <person name="Cowan T.M."/>
            <person name="Smanski M.J."/>
            <person name="Chevrette M.G."/>
            <person name="De Carvalho L.P.S."/>
            <person name="Shen B."/>
        </authorList>
    </citation>
    <scope>NUCLEOTIDE SEQUENCE [LARGE SCALE GENOMIC DNA]</scope>
    <source>
        <strain evidence="9 10">NPDC050100</strain>
    </source>
</reference>
<keyword evidence="4 6" id="KW-0786">Thiamine pyrophosphate</keyword>
<dbReference type="SUPFAM" id="SSF52518">
    <property type="entry name" value="Thiamin diphosphate-binding fold (THDP-binding)"/>
    <property type="match status" value="2"/>
</dbReference>
<evidence type="ECO:0000256" key="4">
    <source>
        <dbReference type="ARBA" id="ARBA00023052"/>
    </source>
</evidence>
<dbReference type="Gene3D" id="3.40.50.970">
    <property type="match status" value="2"/>
</dbReference>
<evidence type="ECO:0000256" key="3">
    <source>
        <dbReference type="ARBA" id="ARBA00022842"/>
    </source>
</evidence>
<keyword evidence="2 6" id="KW-0479">Metal-binding</keyword>
<comment type="caution">
    <text evidence="9">The sequence shown here is derived from an EMBL/GenBank/DDBJ whole genome shotgun (WGS) entry which is preliminary data.</text>
</comment>
<keyword evidence="10" id="KW-1185">Reference proteome</keyword>
<evidence type="ECO:0000259" key="7">
    <source>
        <dbReference type="Pfam" id="PF02775"/>
    </source>
</evidence>
<keyword evidence="5 6" id="KW-0464">Manganese</keyword>
<dbReference type="PIRSF" id="PIRSF004983">
    <property type="entry name" value="MenD"/>
    <property type="match status" value="1"/>
</dbReference>
<feature type="domain" description="Thiamine pyrophosphate enzyme N-terminal TPP-binding" evidence="8">
    <location>
        <begin position="7"/>
        <end position="122"/>
    </location>
</feature>
<gene>
    <name evidence="6 9" type="primary">menD</name>
    <name evidence="9" type="ORF">AB0I59_14730</name>
</gene>
<comment type="pathway">
    <text evidence="6">Quinol/quinone metabolism; 1,4-dihydroxy-2-naphthoate biosynthesis; 1,4-dihydroxy-2-naphthoate from chorismate: step 2/7.</text>
</comment>
<feature type="domain" description="Thiamine pyrophosphate enzyme TPP-binding" evidence="7">
    <location>
        <begin position="390"/>
        <end position="516"/>
    </location>
</feature>
<comment type="subunit">
    <text evidence="6">Homodimer.</text>
</comment>
<dbReference type="InterPro" id="IPR029061">
    <property type="entry name" value="THDP-binding"/>
</dbReference>
<dbReference type="HAMAP" id="MF_01659">
    <property type="entry name" value="MenD"/>
    <property type="match status" value="1"/>
</dbReference>
<proteinExistence type="inferred from homology"/>
<accession>A0ABV3GE20</accession>
<organism evidence="9 10">
    <name type="scientific">Microtetraspora glauca</name>
    <dbReference type="NCBI Taxonomy" id="1996"/>
    <lineage>
        <taxon>Bacteria</taxon>
        <taxon>Bacillati</taxon>
        <taxon>Actinomycetota</taxon>
        <taxon>Actinomycetes</taxon>
        <taxon>Streptosporangiales</taxon>
        <taxon>Streptosporangiaceae</taxon>
        <taxon>Microtetraspora</taxon>
    </lineage>
</organism>
<comment type="cofactor">
    <cofactor evidence="6">
        <name>thiamine diphosphate</name>
        <dbReference type="ChEBI" id="CHEBI:58937"/>
    </cofactor>
    <text evidence="6">Binds 1 thiamine pyrophosphate per subunit.</text>
</comment>
<comment type="function">
    <text evidence="6">Catalyzes the thiamine diphosphate-dependent decarboxylation of 2-oxoglutarate and the subsequent addition of the resulting succinic semialdehyde-thiamine pyrophosphate anion to isochorismate to yield 2-succinyl-5-enolpyruvyl-6-hydroxy-3-cyclohexene-1-carboxylate (SEPHCHC).</text>
</comment>